<keyword evidence="3" id="KW-1185">Reference proteome</keyword>
<gene>
    <name evidence="2" type="ORF">ACZ87_02674</name>
</gene>
<evidence type="ECO:0000259" key="1">
    <source>
        <dbReference type="Pfam" id="PF16177"/>
    </source>
</evidence>
<sequence length="45" mass="5212">MYQQSVQDPDAFWGKQSKILDWIKPYHTVKNVAPLQGERHGFAVP</sequence>
<dbReference type="Pfam" id="PF16177">
    <property type="entry name" value="ACAS_N"/>
    <property type="match status" value="1"/>
</dbReference>
<dbReference type="AlphaFoldDB" id="A0A328TJ71"/>
<evidence type="ECO:0000313" key="2">
    <source>
        <dbReference type="EMBL" id="RAP70519.1"/>
    </source>
</evidence>
<name>A0A328TJ71_9GAMM</name>
<reference evidence="2" key="1">
    <citation type="submission" date="2018-04" db="EMBL/GenBank/DDBJ databases">
        <title>Genomes of the Obligate Erwinia dacicola and Facultative Enterobacter sp. OLF Endosymbionts of the Olive Fruit fly, Bactrocera oleae.</title>
        <authorList>
            <person name="Estes A.M."/>
            <person name="Hearn D.J."/>
            <person name="Agarwal S."/>
            <person name="Pierson E.A."/>
            <person name="Dunning-Hotopp J.C."/>
        </authorList>
    </citation>
    <scope>NUCLEOTIDE SEQUENCE [LARGE SCALE GENOMIC DNA]</scope>
    <source>
        <strain evidence="2">Oroville</strain>
    </source>
</reference>
<dbReference type="Gene3D" id="3.40.50.12780">
    <property type="entry name" value="N-terminal domain of ligase-like"/>
    <property type="match status" value="1"/>
</dbReference>
<dbReference type="InterPro" id="IPR032387">
    <property type="entry name" value="ACAS_N"/>
</dbReference>
<accession>A0A328TJ71</accession>
<dbReference type="Proteomes" id="UP000244334">
    <property type="component" value="Unassembled WGS sequence"/>
</dbReference>
<feature type="domain" description="Acetyl-coenzyme A synthetase N-terminal" evidence="1">
    <location>
        <begin position="1"/>
        <end position="32"/>
    </location>
</feature>
<feature type="non-terminal residue" evidence="2">
    <location>
        <position position="45"/>
    </location>
</feature>
<proteinExistence type="predicted"/>
<evidence type="ECO:0000313" key="3">
    <source>
        <dbReference type="Proteomes" id="UP000244334"/>
    </source>
</evidence>
<organism evidence="2 3">
    <name type="scientific">Candidatus Erwinia dacicola</name>
    <dbReference type="NCBI Taxonomy" id="252393"/>
    <lineage>
        <taxon>Bacteria</taxon>
        <taxon>Pseudomonadati</taxon>
        <taxon>Pseudomonadota</taxon>
        <taxon>Gammaproteobacteria</taxon>
        <taxon>Enterobacterales</taxon>
        <taxon>Erwiniaceae</taxon>
        <taxon>Erwinia</taxon>
    </lineage>
</organism>
<protein>
    <recommendedName>
        <fullName evidence="1">Acetyl-coenzyme A synthetase N-terminal domain-containing protein</fullName>
    </recommendedName>
</protein>
<dbReference type="EMBL" id="LJAM02000324">
    <property type="protein sequence ID" value="RAP70519.1"/>
    <property type="molecule type" value="Genomic_DNA"/>
</dbReference>
<comment type="caution">
    <text evidence="2">The sequence shown here is derived from an EMBL/GenBank/DDBJ whole genome shotgun (WGS) entry which is preliminary data.</text>
</comment>
<dbReference type="InterPro" id="IPR042099">
    <property type="entry name" value="ANL_N_sf"/>
</dbReference>